<accession>A0A8H7NRU9</accession>
<evidence type="ECO:0000313" key="2">
    <source>
        <dbReference type="EMBL" id="KAF9804460.1"/>
    </source>
</evidence>
<dbReference type="Proteomes" id="UP000639403">
    <property type="component" value="Unassembled WGS sequence"/>
</dbReference>
<sequence length="12" mass="1377">MAPSIKTEASWR</sequence>
<proteinExistence type="predicted"/>
<name>A0A8H7NRU9_9APHY</name>
<evidence type="ECO:0000313" key="3">
    <source>
        <dbReference type="Proteomes" id="UP000639403"/>
    </source>
</evidence>
<protein>
    <submittedName>
        <fullName evidence="1">Uncharacterized protein</fullName>
    </submittedName>
</protein>
<gene>
    <name evidence="2" type="ORF">IEO21_09389</name>
    <name evidence="1" type="ORF">IEO21_10813</name>
</gene>
<comment type="caution">
    <text evidence="1">The sequence shown here is derived from an EMBL/GenBank/DDBJ whole genome shotgun (WGS) entry which is preliminary data.</text>
</comment>
<evidence type="ECO:0000313" key="1">
    <source>
        <dbReference type="EMBL" id="KAF9797973.1"/>
    </source>
</evidence>
<dbReference type="EMBL" id="JADOXO010001123">
    <property type="protein sequence ID" value="KAF9797973.1"/>
    <property type="molecule type" value="Genomic_DNA"/>
</dbReference>
<reference evidence="1" key="2">
    <citation type="journal article" name="Front. Microbiol.">
        <title>Degradative Capacity of Two Strains of Rhodonia placenta: From Phenotype to Genotype.</title>
        <authorList>
            <person name="Kolle M."/>
            <person name="Horta M.A.C."/>
            <person name="Nowrousian M."/>
            <person name="Ohm R.A."/>
            <person name="Benz J.P."/>
            <person name="Pilgard A."/>
        </authorList>
    </citation>
    <scope>NUCLEOTIDE SEQUENCE</scope>
    <source>
        <strain evidence="1">FPRL280</strain>
    </source>
</reference>
<dbReference type="EMBL" id="JADOXO010000439">
    <property type="protein sequence ID" value="KAF9804460.1"/>
    <property type="molecule type" value="Genomic_DNA"/>
</dbReference>
<organism evidence="1 3">
    <name type="scientific">Rhodonia placenta</name>
    <dbReference type="NCBI Taxonomy" id="104341"/>
    <lineage>
        <taxon>Eukaryota</taxon>
        <taxon>Fungi</taxon>
        <taxon>Dikarya</taxon>
        <taxon>Basidiomycota</taxon>
        <taxon>Agaricomycotina</taxon>
        <taxon>Agaricomycetes</taxon>
        <taxon>Polyporales</taxon>
        <taxon>Adustoporiaceae</taxon>
        <taxon>Rhodonia</taxon>
    </lineage>
</organism>
<reference evidence="1" key="1">
    <citation type="submission" date="2020-11" db="EMBL/GenBank/DDBJ databases">
        <authorList>
            <person name="Koelle M."/>
            <person name="Horta M.A.C."/>
            <person name="Nowrousian M."/>
            <person name="Ohm R.A."/>
            <person name="Benz P."/>
            <person name="Pilgard A."/>
        </authorList>
    </citation>
    <scope>NUCLEOTIDE SEQUENCE</scope>
    <source>
        <strain evidence="1">FPRL280</strain>
    </source>
</reference>